<feature type="compositionally biased region" description="Basic residues" evidence="1">
    <location>
        <begin position="42"/>
        <end position="56"/>
    </location>
</feature>
<evidence type="ECO:0000256" key="1">
    <source>
        <dbReference type="SAM" id="MobiDB-lite"/>
    </source>
</evidence>
<dbReference type="OrthoDB" id="5869806at2759"/>
<keyword evidence="3" id="KW-1185">Reference proteome</keyword>
<protein>
    <submittedName>
        <fullName evidence="2">Uncharacterized protein</fullName>
    </submittedName>
</protein>
<reference evidence="2 3" key="1">
    <citation type="submission" date="2013-12" db="EMBL/GenBank/DDBJ databases">
        <title>Draft genome of the parsitic nematode Ancylostoma duodenale.</title>
        <authorList>
            <person name="Mitreva M."/>
        </authorList>
    </citation>
    <scope>NUCLEOTIDE SEQUENCE [LARGE SCALE GENOMIC DNA]</scope>
    <source>
        <strain evidence="2 3">Zhejiang</strain>
    </source>
</reference>
<feature type="non-terminal residue" evidence="2">
    <location>
        <position position="195"/>
    </location>
</feature>
<evidence type="ECO:0000313" key="2">
    <source>
        <dbReference type="EMBL" id="KIH49070.1"/>
    </source>
</evidence>
<organism evidence="2 3">
    <name type="scientific">Ancylostoma duodenale</name>
    <dbReference type="NCBI Taxonomy" id="51022"/>
    <lineage>
        <taxon>Eukaryota</taxon>
        <taxon>Metazoa</taxon>
        <taxon>Ecdysozoa</taxon>
        <taxon>Nematoda</taxon>
        <taxon>Chromadorea</taxon>
        <taxon>Rhabditida</taxon>
        <taxon>Rhabditina</taxon>
        <taxon>Rhabditomorpha</taxon>
        <taxon>Strongyloidea</taxon>
        <taxon>Ancylostomatidae</taxon>
        <taxon>Ancylostomatinae</taxon>
        <taxon>Ancylostoma</taxon>
    </lineage>
</organism>
<proteinExistence type="predicted"/>
<name>A0A0C2FKH8_9BILA</name>
<accession>A0A0C2FKH8</accession>
<gene>
    <name evidence="2" type="ORF">ANCDUO_20856</name>
</gene>
<evidence type="ECO:0000313" key="3">
    <source>
        <dbReference type="Proteomes" id="UP000054047"/>
    </source>
</evidence>
<feature type="region of interest" description="Disordered" evidence="1">
    <location>
        <begin position="39"/>
        <end position="76"/>
    </location>
</feature>
<dbReference type="Proteomes" id="UP000054047">
    <property type="component" value="Unassembled WGS sequence"/>
</dbReference>
<dbReference type="AlphaFoldDB" id="A0A0C2FKH8"/>
<sequence length="195" mass="21979">MSTIEQQEDLLDLLDLSIGVEEDIWNLALAPVEISEVAKQSTPKKNRIGKKERVKRKTEDVLEGEPSAKAAPSAEVTTMPKPKITLRPLLVSQDSNGFISSKDVIDMFHSIFDVVNRSDARQNRIEDTLRIMRSKMDNIDKRLLRLEDVFAAMAPQQMPPTGCPAVPTTKYCEICYVEGHQASQCRSKKKMDPEH</sequence>
<dbReference type="EMBL" id="KN755282">
    <property type="protein sequence ID" value="KIH49070.1"/>
    <property type="molecule type" value="Genomic_DNA"/>
</dbReference>